<keyword evidence="4" id="KW-1185">Reference proteome</keyword>
<proteinExistence type="predicted"/>
<dbReference type="EMBL" id="JAPMIV010000059">
    <property type="protein sequence ID" value="MDV6376356.1"/>
    <property type="molecule type" value="Genomic_DNA"/>
</dbReference>
<feature type="compositionally biased region" description="Polar residues" evidence="1">
    <location>
        <begin position="123"/>
        <end position="143"/>
    </location>
</feature>
<evidence type="ECO:0000313" key="4">
    <source>
        <dbReference type="Proteomes" id="UP001276150"/>
    </source>
</evidence>
<accession>A0ABU4DV95</accession>
<keyword evidence="2" id="KW-0472">Membrane</keyword>
<evidence type="ECO:0000313" key="3">
    <source>
        <dbReference type="EMBL" id="MDV6376356.1"/>
    </source>
</evidence>
<protein>
    <submittedName>
        <fullName evidence="3">Uncharacterized protein</fullName>
    </submittedName>
</protein>
<feature type="transmembrane region" description="Helical" evidence="2">
    <location>
        <begin position="12"/>
        <end position="30"/>
    </location>
</feature>
<dbReference type="Proteomes" id="UP001276150">
    <property type="component" value="Unassembled WGS sequence"/>
</dbReference>
<gene>
    <name evidence="3" type="ORF">ORD21_17315</name>
</gene>
<evidence type="ECO:0000256" key="2">
    <source>
        <dbReference type="SAM" id="Phobius"/>
    </source>
</evidence>
<organism evidence="3 4">
    <name type="scientific">Deinococcus arenicola</name>
    <dbReference type="NCBI Taxonomy" id="2994950"/>
    <lineage>
        <taxon>Bacteria</taxon>
        <taxon>Thermotogati</taxon>
        <taxon>Deinococcota</taxon>
        <taxon>Deinococci</taxon>
        <taxon>Deinococcales</taxon>
        <taxon>Deinococcaceae</taxon>
        <taxon>Deinococcus</taxon>
    </lineage>
</organism>
<evidence type="ECO:0000256" key="1">
    <source>
        <dbReference type="SAM" id="MobiDB-lite"/>
    </source>
</evidence>
<reference evidence="3 4" key="1">
    <citation type="submission" date="2022-11" db="EMBL/GenBank/DDBJ databases">
        <title>Deinococcus ZS9-10, Low Temperature and Draught-tolerating, UV-resistant Bacteria from Continental Antarctica.</title>
        <authorList>
            <person name="Cheng L."/>
        </authorList>
    </citation>
    <scope>NUCLEOTIDE SEQUENCE [LARGE SCALE GENOMIC DNA]</scope>
    <source>
        <strain evidence="3 4">ZS9-10</strain>
    </source>
</reference>
<sequence length="154" mass="15999">MTQSIFAGLDWGLVIYAALMAAVMSTMMTLRARNAQRAAGQTLTPWTTLIPDTVVGMITGTALALGVPDLVPRLGSISGITLLAGAGGVLGPQVWDLVVRDGRGLLVRWLAGLVKSPTVTQWAEQHTATPPTTGGEHVNTQVQPDPAAVPGPQP</sequence>
<name>A0ABU4DV95_9DEIO</name>
<feature type="region of interest" description="Disordered" evidence="1">
    <location>
        <begin position="123"/>
        <end position="154"/>
    </location>
</feature>
<keyword evidence="2" id="KW-1133">Transmembrane helix</keyword>
<keyword evidence="2" id="KW-0812">Transmembrane</keyword>
<dbReference type="RefSeq" id="WP_317641716.1">
    <property type="nucleotide sequence ID" value="NZ_JAPMIV010000059.1"/>
</dbReference>
<comment type="caution">
    <text evidence="3">The sequence shown here is derived from an EMBL/GenBank/DDBJ whole genome shotgun (WGS) entry which is preliminary data.</text>
</comment>